<evidence type="ECO:0000256" key="2">
    <source>
        <dbReference type="ARBA" id="ARBA00022723"/>
    </source>
</evidence>
<dbReference type="SUPFAM" id="SSF47741">
    <property type="entry name" value="CO dehydrogenase ISP C-domain like"/>
    <property type="match status" value="1"/>
</dbReference>
<dbReference type="InterPro" id="IPR012675">
    <property type="entry name" value="Beta-grasp_dom_sf"/>
</dbReference>
<dbReference type="Gene3D" id="3.10.20.30">
    <property type="match status" value="1"/>
</dbReference>
<keyword evidence="3" id="KW-0560">Oxidoreductase</keyword>
<dbReference type="InterPro" id="IPR036010">
    <property type="entry name" value="2Fe-2S_ferredoxin-like_sf"/>
</dbReference>
<dbReference type="Pfam" id="PF01799">
    <property type="entry name" value="Fer2_2"/>
    <property type="match status" value="1"/>
</dbReference>
<dbReference type="PROSITE" id="PS51085">
    <property type="entry name" value="2FE2S_FER_2"/>
    <property type="match status" value="1"/>
</dbReference>
<dbReference type="Pfam" id="PF00111">
    <property type="entry name" value="Fer2"/>
    <property type="match status" value="1"/>
</dbReference>
<dbReference type="AlphaFoldDB" id="A0AA41R1Q5"/>
<dbReference type="CDD" id="cd00207">
    <property type="entry name" value="fer2"/>
    <property type="match status" value="1"/>
</dbReference>
<dbReference type="InterPro" id="IPR002888">
    <property type="entry name" value="2Fe-2S-bd"/>
</dbReference>
<dbReference type="PANTHER" id="PTHR44379">
    <property type="entry name" value="OXIDOREDUCTASE WITH IRON-SULFUR SUBUNIT"/>
    <property type="match status" value="1"/>
</dbReference>
<evidence type="ECO:0000313" key="7">
    <source>
        <dbReference type="EMBL" id="MCJ8499181.1"/>
    </source>
</evidence>
<evidence type="ECO:0000256" key="1">
    <source>
        <dbReference type="ARBA" id="ARBA00022714"/>
    </source>
</evidence>
<protein>
    <submittedName>
        <fullName evidence="7">(2Fe-2S)-binding protein</fullName>
    </submittedName>
</protein>
<feature type="domain" description="2Fe-2S ferredoxin-type" evidence="6">
    <location>
        <begin position="20"/>
        <end position="96"/>
    </location>
</feature>
<evidence type="ECO:0000256" key="3">
    <source>
        <dbReference type="ARBA" id="ARBA00023002"/>
    </source>
</evidence>
<dbReference type="Proteomes" id="UP001165427">
    <property type="component" value="Unassembled WGS sequence"/>
</dbReference>
<dbReference type="PANTHER" id="PTHR44379:SF5">
    <property type="entry name" value="OXIDOREDUCTASE WITH IRON-SULFUR SUBUNIT"/>
    <property type="match status" value="1"/>
</dbReference>
<comment type="caution">
    <text evidence="7">The sequence shown here is derived from an EMBL/GenBank/DDBJ whole genome shotgun (WGS) entry which is preliminary data.</text>
</comment>
<evidence type="ECO:0000259" key="6">
    <source>
        <dbReference type="PROSITE" id="PS51085"/>
    </source>
</evidence>
<evidence type="ECO:0000256" key="5">
    <source>
        <dbReference type="ARBA" id="ARBA00023014"/>
    </source>
</evidence>
<evidence type="ECO:0000256" key="4">
    <source>
        <dbReference type="ARBA" id="ARBA00023004"/>
    </source>
</evidence>
<dbReference type="GO" id="GO:0046872">
    <property type="term" value="F:metal ion binding"/>
    <property type="evidence" value="ECO:0007669"/>
    <property type="project" value="UniProtKB-KW"/>
</dbReference>
<dbReference type="RefSeq" id="WP_246902312.1">
    <property type="nucleotide sequence ID" value="NZ_JALJRB010000001.1"/>
</dbReference>
<dbReference type="InterPro" id="IPR036884">
    <property type="entry name" value="2Fe-2S-bd_dom_sf"/>
</dbReference>
<dbReference type="EMBL" id="JALJRB010000001">
    <property type="protein sequence ID" value="MCJ8499181.1"/>
    <property type="molecule type" value="Genomic_DNA"/>
</dbReference>
<keyword evidence="4" id="KW-0408">Iron</keyword>
<dbReference type="InterPro" id="IPR051452">
    <property type="entry name" value="Diverse_Oxidoreductases"/>
</dbReference>
<organism evidence="7 8">
    <name type="scientific">Desulfatitalea alkaliphila</name>
    <dbReference type="NCBI Taxonomy" id="2929485"/>
    <lineage>
        <taxon>Bacteria</taxon>
        <taxon>Pseudomonadati</taxon>
        <taxon>Thermodesulfobacteriota</taxon>
        <taxon>Desulfobacteria</taxon>
        <taxon>Desulfobacterales</taxon>
        <taxon>Desulfosarcinaceae</taxon>
        <taxon>Desulfatitalea</taxon>
    </lineage>
</organism>
<evidence type="ECO:0000313" key="8">
    <source>
        <dbReference type="Proteomes" id="UP001165427"/>
    </source>
</evidence>
<keyword evidence="1" id="KW-0001">2Fe-2S</keyword>
<reference evidence="7" key="1">
    <citation type="submission" date="2022-04" db="EMBL/GenBank/DDBJ databases">
        <title>Desulfatitalea alkaliphila sp. nov., a novel anaerobic sulfate-reducing bacterium isolated from terrestrial mud volcano, Taman Peninsula, Russia.</title>
        <authorList>
            <person name="Khomyakova M.A."/>
            <person name="Merkel A.Y."/>
            <person name="Slobodkin A.I."/>
        </authorList>
    </citation>
    <scope>NUCLEOTIDE SEQUENCE</scope>
    <source>
        <strain evidence="7">M08but</strain>
    </source>
</reference>
<sequence>MNDEKQQDAGVPEGPPEKSAVIAFTLNGTAVTVHATPDRRVIDLLREDLGLTGSKEGCGTGECGACTIMVDGRTRLACLMVAAQLEGRTVETVESLADSDTGRRVRDAFVTHGAVQCGYCTPGMAMAALAVVRESPEADRPAIREALSGNLCRCTGYVQIIDAVVHVASEER</sequence>
<dbReference type="InterPro" id="IPR006058">
    <property type="entry name" value="2Fe2S_fd_BS"/>
</dbReference>
<dbReference type="GO" id="GO:0016491">
    <property type="term" value="F:oxidoreductase activity"/>
    <property type="evidence" value="ECO:0007669"/>
    <property type="project" value="UniProtKB-KW"/>
</dbReference>
<gene>
    <name evidence="7" type="ORF">MRX98_01230</name>
</gene>
<dbReference type="InterPro" id="IPR001041">
    <property type="entry name" value="2Fe-2S_ferredoxin-type"/>
</dbReference>
<dbReference type="SUPFAM" id="SSF54292">
    <property type="entry name" value="2Fe-2S ferredoxin-like"/>
    <property type="match status" value="1"/>
</dbReference>
<dbReference type="GO" id="GO:0051537">
    <property type="term" value="F:2 iron, 2 sulfur cluster binding"/>
    <property type="evidence" value="ECO:0007669"/>
    <property type="project" value="UniProtKB-KW"/>
</dbReference>
<keyword evidence="8" id="KW-1185">Reference proteome</keyword>
<accession>A0AA41R1Q5</accession>
<keyword evidence="2" id="KW-0479">Metal-binding</keyword>
<keyword evidence="5" id="KW-0411">Iron-sulfur</keyword>
<proteinExistence type="predicted"/>
<dbReference type="PROSITE" id="PS00197">
    <property type="entry name" value="2FE2S_FER_1"/>
    <property type="match status" value="1"/>
</dbReference>
<name>A0AA41R1Q5_9BACT</name>
<dbReference type="Gene3D" id="1.10.150.120">
    <property type="entry name" value="[2Fe-2S]-binding domain"/>
    <property type="match status" value="1"/>
</dbReference>